<dbReference type="HOGENOM" id="CLU_143561_0_0_0"/>
<dbReference type="eggNOG" id="COG1918">
    <property type="taxonomic scope" value="Bacteria"/>
</dbReference>
<name>A8F4P6_PSELT</name>
<protein>
    <submittedName>
        <fullName evidence="3">FeoA family protein</fullName>
    </submittedName>
</protein>
<feature type="domain" description="Ferrous iron transporter FeoA-like" evidence="2">
    <location>
        <begin position="1"/>
        <end position="72"/>
    </location>
</feature>
<keyword evidence="1" id="KW-0408">Iron</keyword>
<dbReference type="SUPFAM" id="SSF50037">
    <property type="entry name" value="C-terminal domain of transcriptional repressors"/>
    <property type="match status" value="1"/>
</dbReference>
<dbReference type="Proteomes" id="UP000002016">
    <property type="component" value="Chromosome"/>
</dbReference>
<dbReference type="Pfam" id="PF04023">
    <property type="entry name" value="FeoA"/>
    <property type="match status" value="1"/>
</dbReference>
<dbReference type="PANTHER" id="PTHR42954:SF2">
    <property type="entry name" value="FE(2+) TRANSPORT PROTEIN A"/>
    <property type="match status" value="1"/>
</dbReference>
<organism evidence="3 4">
    <name type="scientific">Pseudothermotoga lettingae (strain ATCC BAA-301 / DSM 14385 / NBRC 107922 / TMO)</name>
    <name type="common">Thermotoga lettingae</name>
    <dbReference type="NCBI Taxonomy" id="416591"/>
    <lineage>
        <taxon>Bacteria</taxon>
        <taxon>Thermotogati</taxon>
        <taxon>Thermotogota</taxon>
        <taxon>Thermotogae</taxon>
        <taxon>Thermotogales</taxon>
        <taxon>Thermotogaceae</taxon>
        <taxon>Pseudothermotoga</taxon>
    </lineage>
</organism>
<evidence type="ECO:0000256" key="1">
    <source>
        <dbReference type="ARBA" id="ARBA00023004"/>
    </source>
</evidence>
<reference evidence="3 4" key="1">
    <citation type="submission" date="2007-08" db="EMBL/GenBank/DDBJ databases">
        <title>Complete sequence of Thermotoga lettingae TMO.</title>
        <authorList>
            <consortium name="US DOE Joint Genome Institute"/>
            <person name="Copeland A."/>
            <person name="Lucas S."/>
            <person name="Lapidus A."/>
            <person name="Barry K."/>
            <person name="Glavina del Rio T."/>
            <person name="Dalin E."/>
            <person name="Tice H."/>
            <person name="Pitluck S."/>
            <person name="Foster B."/>
            <person name="Bruce D."/>
            <person name="Schmutz J."/>
            <person name="Larimer F."/>
            <person name="Land M."/>
            <person name="Hauser L."/>
            <person name="Kyrpides N."/>
            <person name="Mikhailova N."/>
            <person name="Nelson K."/>
            <person name="Gogarten J.P."/>
            <person name="Noll K."/>
            <person name="Richardson P."/>
        </authorList>
    </citation>
    <scope>NUCLEOTIDE SEQUENCE [LARGE SCALE GENOMIC DNA]</scope>
    <source>
        <strain evidence="4">ATCC BAA-301 / DSM 14385 / NBRC 107922 / TMO</strain>
    </source>
</reference>
<evidence type="ECO:0000259" key="2">
    <source>
        <dbReference type="SMART" id="SM00899"/>
    </source>
</evidence>
<dbReference type="PANTHER" id="PTHR42954">
    <property type="entry name" value="FE(2+) TRANSPORT PROTEIN A"/>
    <property type="match status" value="1"/>
</dbReference>
<dbReference type="STRING" id="416591.Tlet_0564"/>
<keyword evidence="4" id="KW-1185">Reference proteome</keyword>
<dbReference type="InterPro" id="IPR008988">
    <property type="entry name" value="Transcriptional_repressor_C"/>
</dbReference>
<evidence type="ECO:0000313" key="3">
    <source>
        <dbReference type="EMBL" id="ABV33130.1"/>
    </source>
</evidence>
<evidence type="ECO:0000313" key="4">
    <source>
        <dbReference type="Proteomes" id="UP000002016"/>
    </source>
</evidence>
<dbReference type="KEGG" id="tle:Tlet_0564"/>
<dbReference type="GO" id="GO:0046914">
    <property type="term" value="F:transition metal ion binding"/>
    <property type="evidence" value="ECO:0007669"/>
    <property type="project" value="InterPro"/>
</dbReference>
<accession>A8F4P6</accession>
<dbReference type="RefSeq" id="WP_012002611.1">
    <property type="nucleotide sequence ID" value="NC_009828.1"/>
</dbReference>
<dbReference type="InterPro" id="IPR007167">
    <property type="entry name" value="Fe-transptr_FeoA-like"/>
</dbReference>
<dbReference type="SMART" id="SM00899">
    <property type="entry name" value="FeoA"/>
    <property type="match status" value="2"/>
</dbReference>
<dbReference type="OrthoDB" id="37552at2"/>
<feature type="domain" description="Ferrous iron transporter FeoA-like" evidence="2">
    <location>
        <begin position="77"/>
        <end position="142"/>
    </location>
</feature>
<dbReference type="InterPro" id="IPR052713">
    <property type="entry name" value="FeoA"/>
</dbReference>
<gene>
    <name evidence="3" type="ordered locus">Tlet_0564</name>
</gene>
<sequence>MSLSEVPVGFFATIKSVHNSPAGARLISLGFIPGASVKVVRAAPLGDPRVYNIMDKLITLRNDDANLIEVLLQDNLINLSNAPRGIYSVVNVIGGRFFKDKMAQIGVENGSIVEVIKPFLIKTNKGTFQVGRGMSGRIILRRIEE</sequence>
<dbReference type="Gene3D" id="2.30.30.90">
    <property type="match status" value="2"/>
</dbReference>
<reference evidence="3 4" key="2">
    <citation type="journal article" date="2009" name="Proc. Natl. Acad. Sci. U.S.A.">
        <title>On the chimeric nature, thermophilic origin, and phylogenetic placement of the Thermotogales.</title>
        <authorList>
            <person name="Zhaxybayeva O."/>
            <person name="Swithers K.S."/>
            <person name="Lapierre P."/>
            <person name="Fournier G.P."/>
            <person name="Bickhart D.M."/>
            <person name="DeBoy R.T."/>
            <person name="Nelson K.E."/>
            <person name="Nesbo C.L."/>
            <person name="Doolittle W.F."/>
            <person name="Gogarten J.P."/>
            <person name="Noll K.M."/>
        </authorList>
    </citation>
    <scope>NUCLEOTIDE SEQUENCE [LARGE SCALE GENOMIC DNA]</scope>
    <source>
        <strain evidence="4">ATCC BAA-301 / DSM 14385 / NBRC 107922 / TMO</strain>
    </source>
</reference>
<dbReference type="EMBL" id="CP000812">
    <property type="protein sequence ID" value="ABV33130.1"/>
    <property type="molecule type" value="Genomic_DNA"/>
</dbReference>
<dbReference type="InterPro" id="IPR038157">
    <property type="entry name" value="FeoA_core_dom"/>
</dbReference>
<proteinExistence type="predicted"/>
<dbReference type="AlphaFoldDB" id="A8F4P6"/>